<comment type="caution">
    <text evidence="1">The sequence shown here is derived from an EMBL/GenBank/DDBJ whole genome shotgun (WGS) entry which is preliminary data.</text>
</comment>
<organism evidence="1 2">
    <name type="scientific">Thiobacter aerophilum</name>
    <dbReference type="NCBI Taxonomy" id="3121275"/>
    <lineage>
        <taxon>Bacteria</taxon>
        <taxon>Pseudomonadati</taxon>
        <taxon>Pseudomonadota</taxon>
        <taxon>Betaproteobacteria</taxon>
        <taxon>Burkholderiales</taxon>
        <taxon>Thiobacteraceae</taxon>
        <taxon>Thiobacter</taxon>
    </lineage>
</organism>
<evidence type="ECO:0008006" key="3">
    <source>
        <dbReference type="Google" id="ProtNLM"/>
    </source>
</evidence>
<evidence type="ECO:0000313" key="1">
    <source>
        <dbReference type="EMBL" id="MEO1767363.1"/>
    </source>
</evidence>
<gene>
    <name evidence="1" type="ORF">V6E02_09075</name>
</gene>
<dbReference type="EMBL" id="JBAJEX010000006">
    <property type="protein sequence ID" value="MEO1767363.1"/>
    <property type="molecule type" value="Genomic_DNA"/>
</dbReference>
<proteinExistence type="predicted"/>
<evidence type="ECO:0000313" key="2">
    <source>
        <dbReference type="Proteomes" id="UP001482231"/>
    </source>
</evidence>
<reference evidence="1 2" key="1">
    <citation type="submission" date="2024-02" db="EMBL/GenBank/DDBJ databases">
        <title>New thermophilic sulfur-oxidizing bacteria from a hot springs of the Uzon caldera (Kamchatka, Russia).</title>
        <authorList>
            <person name="Dukat A.M."/>
            <person name="Elcheninov A.G."/>
            <person name="Frolov E.N."/>
        </authorList>
    </citation>
    <scope>NUCLEOTIDE SEQUENCE [LARGE SCALE GENOMIC DNA]</scope>
    <source>
        <strain evidence="1 2">AK1</strain>
    </source>
</reference>
<dbReference type="RefSeq" id="WP_347308471.1">
    <property type="nucleotide sequence ID" value="NZ_JBAJEX010000006.1"/>
</dbReference>
<keyword evidence="2" id="KW-1185">Reference proteome</keyword>
<accession>A0ABV0EFC2</accession>
<sequence length="529" mass="57914">MTLKLSIPALSRPSGIVLETRPRQVKEWLEALPLANGFEAARKLTDALVASRGVRLSEEARLRFLGQYRQTIHALLPALRQEYEGRPLPLGGRPKQAAQLARELVSELTNGYKLTLMELAQRRIVLGGQKLVPLAAARIVEGLGELLDICYETYAPTPAGLWAELNQVYWYAAREQHHDTPLPSEEGGGSVNDSYKRILLTALADPYRLLQGQLARVKAYLARTAGLALLQPVAKADVPHGLFLVRLDEDRPPRPLAQHSGATDARSDILLNTLPFVRHLHQQLQAVEAGRSAADAGLPEAADPATRALLKRLLPQWGLGPKRVFQRLAADQSAYICTGLSALYHTLAGTNDLLGAARPEQEEEMQITVQLAQAGDRTGQHATYNCATWQVVNESAGGVALVNEPQGATRIRVGDVIGLRTGQGDWGIAAVRWIQTETGERLHVGAQFVAPRALPVAVRPTITAADAPYQPALLLPAMPTLKQPERLLATRGTFHPRRELELRSADESRIVRAGQLLEQTDSFEIFAFE</sequence>
<dbReference type="Proteomes" id="UP001482231">
    <property type="component" value="Unassembled WGS sequence"/>
</dbReference>
<name>A0ABV0EFC2_9BURK</name>
<protein>
    <recommendedName>
        <fullName evidence="3">Molecular chaperone</fullName>
    </recommendedName>
</protein>